<sequence>TITVSIPSLTPGLVDSTGGPFYVVQCPQVISAHPARAGDKLLYSQYFPEVVISRTTYVDVSNTSETGTAVVHFFAIPLSHPTEESAVDGNHQLLCTLLSDASLIVPIRVTSCAIGCASQNGLAEVALILYSTDDGSAVVLEVVRSLA</sequence>
<reference evidence="2" key="1">
    <citation type="submission" date="2015-09" db="EMBL/GenBank/DDBJ databases">
        <authorList>
            <consortium name="Pathogen Informatics"/>
        </authorList>
    </citation>
    <scope>NUCLEOTIDE SEQUENCE [LARGE SCALE GENOMIC DNA]</scope>
    <source>
        <strain evidence="2">Lake Konstanz</strain>
    </source>
</reference>
<feature type="non-terminal residue" evidence="1">
    <location>
        <position position="1"/>
    </location>
</feature>
<keyword evidence="2" id="KW-1185">Reference proteome</keyword>
<evidence type="ECO:0000313" key="2">
    <source>
        <dbReference type="Proteomes" id="UP000051952"/>
    </source>
</evidence>
<protein>
    <submittedName>
        <fullName evidence="1">GPI-anchored surface protein, putative</fullName>
    </submittedName>
</protein>
<dbReference type="EMBL" id="CYKH01001432">
    <property type="protein sequence ID" value="CUI14592.1"/>
    <property type="molecule type" value="Genomic_DNA"/>
</dbReference>
<gene>
    <name evidence="1" type="ORF">BSAL_08305</name>
</gene>
<organism evidence="1 2">
    <name type="scientific">Bodo saltans</name>
    <name type="common">Flagellated protozoan</name>
    <dbReference type="NCBI Taxonomy" id="75058"/>
    <lineage>
        <taxon>Eukaryota</taxon>
        <taxon>Discoba</taxon>
        <taxon>Euglenozoa</taxon>
        <taxon>Kinetoplastea</taxon>
        <taxon>Metakinetoplastina</taxon>
        <taxon>Eubodonida</taxon>
        <taxon>Bodonidae</taxon>
        <taxon>Bodo</taxon>
    </lineage>
</organism>
<proteinExistence type="predicted"/>
<name>A0A0S4KHK1_BODSA</name>
<evidence type="ECO:0000313" key="1">
    <source>
        <dbReference type="EMBL" id="CUI14592.1"/>
    </source>
</evidence>
<accession>A0A0S4KHK1</accession>
<dbReference type="AlphaFoldDB" id="A0A0S4KHK1"/>
<dbReference type="VEuPathDB" id="TriTrypDB:BSAL_08305"/>
<dbReference type="Proteomes" id="UP000051952">
    <property type="component" value="Unassembled WGS sequence"/>
</dbReference>